<evidence type="ECO:0000313" key="2">
    <source>
        <dbReference type="Proteomes" id="UP000178176"/>
    </source>
</evidence>
<evidence type="ECO:0008006" key="3">
    <source>
        <dbReference type="Google" id="ProtNLM"/>
    </source>
</evidence>
<reference evidence="1 2" key="1">
    <citation type="journal article" date="2016" name="Nat. Commun.">
        <title>Thousands of microbial genomes shed light on interconnected biogeochemical processes in an aquifer system.</title>
        <authorList>
            <person name="Anantharaman K."/>
            <person name="Brown C.T."/>
            <person name="Hug L.A."/>
            <person name="Sharon I."/>
            <person name="Castelle C.J."/>
            <person name="Probst A.J."/>
            <person name="Thomas B.C."/>
            <person name="Singh A."/>
            <person name="Wilkins M.J."/>
            <person name="Karaoz U."/>
            <person name="Brodie E.L."/>
            <person name="Williams K.H."/>
            <person name="Hubbard S.S."/>
            <person name="Banfield J.F."/>
        </authorList>
    </citation>
    <scope>NUCLEOTIDE SEQUENCE [LARGE SCALE GENOMIC DNA]</scope>
</reference>
<comment type="caution">
    <text evidence="1">The sequence shown here is derived from an EMBL/GenBank/DDBJ whole genome shotgun (WGS) entry which is preliminary data.</text>
</comment>
<dbReference type="InterPro" id="IPR038763">
    <property type="entry name" value="DHH_sf"/>
</dbReference>
<evidence type="ECO:0000313" key="1">
    <source>
        <dbReference type="EMBL" id="OGC93102.1"/>
    </source>
</evidence>
<proteinExistence type="predicted"/>
<gene>
    <name evidence="1" type="ORF">A2876_00960</name>
</gene>
<dbReference type="AlphaFoldDB" id="A0A1F4YGP8"/>
<sequence length="303" mass="34312">MLVVTSGDVYTDLDVLACAIAYGEILNKTHRPALVYLPGPLNESITSSMRNWDFKYQTKLEPGDYQYVIVDVSDPDHISRVVDPTKISKIYDHHFGHEDYWRSRIGDGAHIEPVGACATLIWEEAVKKGATLSQISVNLLYTAIFSNTLNFNASVTHDRDKRAFAQLGKLVDLPPNWPEIYYSELEADVFANPSEAIVKDIKTTVLSKFPHPFIIGQLELWNSQKFLVNHMGTIKEALQAHGNPYWFFTSPSISDGHNYLYTENPGLKDLLTRLIGAKFTGDLGTTDKLYLRKEILKKLQEYK</sequence>
<accession>A0A1F4YGP8</accession>
<dbReference type="Gene3D" id="3.90.1640.10">
    <property type="entry name" value="inorganic pyrophosphatase (n-terminal core)"/>
    <property type="match status" value="1"/>
</dbReference>
<protein>
    <recommendedName>
        <fullName evidence="3">DDH domain-containing protein</fullName>
    </recommendedName>
</protein>
<name>A0A1F4YGP8_9BACT</name>
<dbReference type="EMBL" id="MEXH01000002">
    <property type="protein sequence ID" value="OGC93102.1"/>
    <property type="molecule type" value="Genomic_DNA"/>
</dbReference>
<dbReference type="SUPFAM" id="SSF64182">
    <property type="entry name" value="DHH phosphoesterases"/>
    <property type="match status" value="1"/>
</dbReference>
<organism evidence="1 2">
    <name type="scientific">Candidatus Amesbacteria bacterium RIFCSPHIGHO2_01_FULL_48_32b</name>
    <dbReference type="NCBI Taxonomy" id="1797253"/>
    <lineage>
        <taxon>Bacteria</taxon>
        <taxon>Candidatus Amesiibacteriota</taxon>
    </lineage>
</organism>
<dbReference type="Proteomes" id="UP000178176">
    <property type="component" value="Unassembled WGS sequence"/>
</dbReference>